<sequence length="121" mass="13163">MDRVRLGRPPAKVSSSGGWRTGRLMALTVLFVLGTICIGQSVISIGMGACWWHEVARAHTPRVLTYRSQQELQCLVSYTGLRCVIVTSEAPNAPPNASRNGKLKLLFRCSSRSSTTACSIL</sequence>
<dbReference type="EnsemblMetazoa" id="ACOM035878-RA">
    <property type="protein sequence ID" value="ACOM035878-PA.1"/>
    <property type="gene ID" value="ACOM035878"/>
</dbReference>
<evidence type="ECO:0000313" key="2">
    <source>
        <dbReference type="EnsemblMetazoa" id="ACOM035878-PA.1"/>
    </source>
</evidence>
<evidence type="ECO:0000256" key="1">
    <source>
        <dbReference type="SAM" id="Phobius"/>
    </source>
</evidence>
<name>A0A8W7PQF3_ANOCL</name>
<keyword evidence="1" id="KW-0812">Transmembrane</keyword>
<protein>
    <submittedName>
        <fullName evidence="2">Uncharacterized protein</fullName>
    </submittedName>
</protein>
<dbReference type="AlphaFoldDB" id="A0A8W7PQF3"/>
<keyword evidence="1" id="KW-0472">Membrane</keyword>
<feature type="transmembrane region" description="Helical" evidence="1">
    <location>
        <begin position="24"/>
        <end position="52"/>
    </location>
</feature>
<dbReference type="Proteomes" id="UP000075882">
    <property type="component" value="Unassembled WGS sequence"/>
</dbReference>
<proteinExistence type="predicted"/>
<dbReference type="VEuPathDB" id="VectorBase:ACON2_043264"/>
<accession>A0A8W7PQF3</accession>
<organism evidence="2">
    <name type="scientific">Anopheles coluzzii</name>
    <name type="common">African malaria mosquito</name>
    <dbReference type="NCBI Taxonomy" id="1518534"/>
    <lineage>
        <taxon>Eukaryota</taxon>
        <taxon>Metazoa</taxon>
        <taxon>Ecdysozoa</taxon>
        <taxon>Arthropoda</taxon>
        <taxon>Hexapoda</taxon>
        <taxon>Insecta</taxon>
        <taxon>Pterygota</taxon>
        <taxon>Neoptera</taxon>
        <taxon>Endopterygota</taxon>
        <taxon>Diptera</taxon>
        <taxon>Nematocera</taxon>
        <taxon>Culicoidea</taxon>
        <taxon>Culicidae</taxon>
        <taxon>Anophelinae</taxon>
        <taxon>Anopheles</taxon>
    </lineage>
</organism>
<keyword evidence="1" id="KW-1133">Transmembrane helix</keyword>
<reference evidence="2" key="1">
    <citation type="submission" date="2022-08" db="UniProtKB">
        <authorList>
            <consortium name="EnsemblMetazoa"/>
        </authorList>
    </citation>
    <scope>IDENTIFICATION</scope>
</reference>